<feature type="domain" description="Disease resistance R13L4/SHOC-2-like LRR" evidence="2">
    <location>
        <begin position="144"/>
        <end position="443"/>
    </location>
</feature>
<keyword evidence="4" id="KW-1185">Reference proteome</keyword>
<dbReference type="InterPro" id="IPR032675">
    <property type="entry name" value="LRR_dom_sf"/>
</dbReference>
<dbReference type="InterPro" id="IPR055414">
    <property type="entry name" value="LRR_R13L4/SHOC2-like"/>
</dbReference>
<dbReference type="Pfam" id="PF23598">
    <property type="entry name" value="LRR_14"/>
    <property type="match status" value="1"/>
</dbReference>
<protein>
    <submittedName>
        <fullName evidence="3">Disease resistance protein RGA3</fullName>
    </submittedName>
</protein>
<reference evidence="3" key="2">
    <citation type="submission" date="2023-06" db="EMBL/GenBank/DDBJ databases">
        <authorList>
            <person name="Ma L."/>
            <person name="Liu K.-W."/>
            <person name="Li Z."/>
            <person name="Hsiao Y.-Y."/>
            <person name="Qi Y."/>
            <person name="Fu T."/>
            <person name="Tang G."/>
            <person name="Zhang D."/>
            <person name="Sun W.-H."/>
            <person name="Liu D.-K."/>
            <person name="Li Y."/>
            <person name="Chen G.-Z."/>
            <person name="Liu X.-D."/>
            <person name="Liao X.-Y."/>
            <person name="Jiang Y.-T."/>
            <person name="Yu X."/>
            <person name="Hao Y."/>
            <person name="Huang J."/>
            <person name="Zhao X.-W."/>
            <person name="Ke S."/>
            <person name="Chen Y.-Y."/>
            <person name="Wu W.-L."/>
            <person name="Hsu J.-L."/>
            <person name="Lin Y.-F."/>
            <person name="Huang M.-D."/>
            <person name="Li C.-Y."/>
            <person name="Huang L."/>
            <person name="Wang Z.-W."/>
            <person name="Zhao X."/>
            <person name="Zhong W.-Y."/>
            <person name="Peng D.-H."/>
            <person name="Ahmad S."/>
            <person name="Lan S."/>
            <person name="Zhang J.-S."/>
            <person name="Tsai W.-C."/>
            <person name="Van De Peer Y."/>
            <person name="Liu Z.-J."/>
        </authorList>
    </citation>
    <scope>NUCLEOTIDE SEQUENCE</scope>
    <source>
        <strain evidence="3">SCP</strain>
        <tissue evidence="3">Leaves</tissue>
    </source>
</reference>
<dbReference type="AlphaFoldDB" id="A0AAV8ZWJ3"/>
<evidence type="ECO:0000256" key="1">
    <source>
        <dbReference type="ARBA" id="ARBA00022737"/>
    </source>
</evidence>
<dbReference type="Gene3D" id="3.80.10.10">
    <property type="entry name" value="Ribonuclease Inhibitor"/>
    <property type="match status" value="4"/>
</dbReference>
<gene>
    <name evidence="3" type="ORF">QJS04_geneDACA024449</name>
</gene>
<dbReference type="SUPFAM" id="SSF52058">
    <property type="entry name" value="L domain-like"/>
    <property type="match status" value="1"/>
</dbReference>
<evidence type="ECO:0000259" key="2">
    <source>
        <dbReference type="Pfam" id="PF23598"/>
    </source>
</evidence>
<keyword evidence="1" id="KW-0677">Repeat</keyword>
<dbReference type="PANTHER" id="PTHR47186:SF41">
    <property type="entry name" value="OS12G0131701 PROTEIN"/>
    <property type="match status" value="1"/>
</dbReference>
<accession>A0AAV8ZWJ3</accession>
<dbReference type="PANTHER" id="PTHR47186">
    <property type="entry name" value="LEUCINE-RICH REPEAT-CONTAINING PROTEIN 57"/>
    <property type="match status" value="1"/>
</dbReference>
<name>A0AAV8ZWJ3_ACOGR</name>
<evidence type="ECO:0000313" key="4">
    <source>
        <dbReference type="Proteomes" id="UP001179952"/>
    </source>
</evidence>
<evidence type="ECO:0000313" key="3">
    <source>
        <dbReference type="EMBL" id="KAK1256587.1"/>
    </source>
</evidence>
<dbReference type="EMBL" id="JAUJYN010000106">
    <property type="protein sequence ID" value="KAK1256587.1"/>
    <property type="molecule type" value="Genomic_DNA"/>
</dbReference>
<dbReference type="Proteomes" id="UP001179952">
    <property type="component" value="Unassembled WGS sequence"/>
</dbReference>
<organism evidence="3 4">
    <name type="scientific">Acorus gramineus</name>
    <name type="common">Dwarf sweet flag</name>
    <dbReference type="NCBI Taxonomy" id="55184"/>
    <lineage>
        <taxon>Eukaryota</taxon>
        <taxon>Viridiplantae</taxon>
        <taxon>Streptophyta</taxon>
        <taxon>Embryophyta</taxon>
        <taxon>Tracheophyta</taxon>
        <taxon>Spermatophyta</taxon>
        <taxon>Magnoliopsida</taxon>
        <taxon>Liliopsida</taxon>
        <taxon>Acoraceae</taxon>
        <taxon>Acorus</taxon>
    </lineage>
</organism>
<reference evidence="3" key="1">
    <citation type="journal article" date="2023" name="Nat. Commun.">
        <title>Diploid and tetraploid genomes of Acorus and the evolution of monocots.</title>
        <authorList>
            <person name="Ma L."/>
            <person name="Liu K.W."/>
            <person name="Li Z."/>
            <person name="Hsiao Y.Y."/>
            <person name="Qi Y."/>
            <person name="Fu T."/>
            <person name="Tang G.D."/>
            <person name="Zhang D."/>
            <person name="Sun W.H."/>
            <person name="Liu D.K."/>
            <person name="Li Y."/>
            <person name="Chen G.Z."/>
            <person name="Liu X.D."/>
            <person name="Liao X.Y."/>
            <person name="Jiang Y.T."/>
            <person name="Yu X."/>
            <person name="Hao Y."/>
            <person name="Huang J."/>
            <person name="Zhao X.W."/>
            <person name="Ke S."/>
            <person name="Chen Y.Y."/>
            <person name="Wu W.L."/>
            <person name="Hsu J.L."/>
            <person name="Lin Y.F."/>
            <person name="Huang M.D."/>
            <person name="Li C.Y."/>
            <person name="Huang L."/>
            <person name="Wang Z.W."/>
            <person name="Zhao X."/>
            <person name="Zhong W.Y."/>
            <person name="Peng D.H."/>
            <person name="Ahmad S."/>
            <person name="Lan S."/>
            <person name="Zhang J.S."/>
            <person name="Tsai W.C."/>
            <person name="Van de Peer Y."/>
            <person name="Liu Z.J."/>
        </authorList>
    </citation>
    <scope>NUCLEOTIDE SEQUENCE</scope>
    <source>
        <strain evidence="3">SCP</strain>
    </source>
</reference>
<sequence length="657" mass="73729">MSLFQSDDSNNYYVHDLVHDLAKYVARGAFCTVQAGESINVPQFCHCLTVIDNQNTKSLKKFCQTETLRILIILEPWIKEVTREMFFSLSKLRVLHLKNCVGTDLPDSIGSLKHLRYINLSGGRFRVLPRSICSLQNLQVLILMQVLLLSHCYELESLPSSIGALQNLNALQLDRCPNIKTLPESMTRLQKLENLSLAGCGMLQELPKGLSNMRNLRNLDISDCDKLTHMPAEMGKLNSLEKLSTFIVDEERGCSIAELQHLINLGGKLKIKNLGKLKDPRAARQANMKEKHNMQSLALEQVLEGLEPPQNIVTLEMSGGTELPGWLKTITESSFPKLIEVRLYKFKGCKLLPALGQLQHLQTLGIHAMDSIEVIGREFCGSNRDAAFPSLKSIVFWDFPKWKKWLSSSEALAFPCLTELKISNCPELTSLPRLPSLQKLTVEKSMKLLKSAGSLRGIGGNGSLKRLEIWGEVDEDVGVLEGLQDLSSVEELRIKCIDDLDSVMDSMRHLFSTVLKLYIFKCHKIRVLPETMRGLVSLQSLDISTCESLSSLGEGLRGLTALRDLTIDGCKELGCMPEYMGSLTSLQSLHIVFYRHLSRRCEREKGEDWHLISHIPNIYINPRYEEEAIGNPQSKKKGISVVKERLSACIHSSTSST</sequence>
<proteinExistence type="predicted"/>
<comment type="caution">
    <text evidence="3">The sequence shown here is derived from an EMBL/GenBank/DDBJ whole genome shotgun (WGS) entry which is preliminary data.</text>
</comment>